<dbReference type="EMBL" id="GBRH01212297">
    <property type="protein sequence ID" value="JAD85598.1"/>
    <property type="molecule type" value="Transcribed_RNA"/>
</dbReference>
<proteinExistence type="predicted"/>
<reference evidence="1" key="1">
    <citation type="submission" date="2014-09" db="EMBL/GenBank/DDBJ databases">
        <authorList>
            <person name="Magalhaes I.L.F."/>
            <person name="Oliveira U."/>
            <person name="Santos F.R."/>
            <person name="Vidigal T.H.D.A."/>
            <person name="Brescovit A.D."/>
            <person name="Santos A.J."/>
        </authorList>
    </citation>
    <scope>NUCLEOTIDE SEQUENCE</scope>
    <source>
        <tissue evidence="1">Shoot tissue taken approximately 20 cm above the soil surface</tissue>
    </source>
</reference>
<reference evidence="1" key="2">
    <citation type="journal article" date="2015" name="Data Brief">
        <title>Shoot transcriptome of the giant reed, Arundo donax.</title>
        <authorList>
            <person name="Barrero R.A."/>
            <person name="Guerrero F.D."/>
            <person name="Moolhuijzen P."/>
            <person name="Goolsby J.A."/>
            <person name="Tidwell J."/>
            <person name="Bellgard S.E."/>
            <person name="Bellgard M.I."/>
        </authorList>
    </citation>
    <scope>NUCLEOTIDE SEQUENCE</scope>
    <source>
        <tissue evidence="1">Shoot tissue taken approximately 20 cm above the soil surface</tissue>
    </source>
</reference>
<name>A0A0A9DG27_ARUDO</name>
<sequence length="61" mass="7049">MIKHSPLYTETKKKIVLSMSCNFFPKDHELQLLPVHSQLIAIKLTYDSIIYVVSSKVIVPY</sequence>
<accession>A0A0A9DG27</accession>
<dbReference type="AlphaFoldDB" id="A0A0A9DG27"/>
<protein>
    <submittedName>
        <fullName evidence="1">Uncharacterized protein</fullName>
    </submittedName>
</protein>
<evidence type="ECO:0000313" key="1">
    <source>
        <dbReference type="EMBL" id="JAD85598.1"/>
    </source>
</evidence>
<organism evidence="1">
    <name type="scientific">Arundo donax</name>
    <name type="common">Giant reed</name>
    <name type="synonym">Donax arundinaceus</name>
    <dbReference type="NCBI Taxonomy" id="35708"/>
    <lineage>
        <taxon>Eukaryota</taxon>
        <taxon>Viridiplantae</taxon>
        <taxon>Streptophyta</taxon>
        <taxon>Embryophyta</taxon>
        <taxon>Tracheophyta</taxon>
        <taxon>Spermatophyta</taxon>
        <taxon>Magnoliopsida</taxon>
        <taxon>Liliopsida</taxon>
        <taxon>Poales</taxon>
        <taxon>Poaceae</taxon>
        <taxon>PACMAD clade</taxon>
        <taxon>Arundinoideae</taxon>
        <taxon>Arundineae</taxon>
        <taxon>Arundo</taxon>
    </lineage>
</organism>